<organism evidence="2 3">
    <name type="scientific">Herpetosiphon aurantiacus (strain ATCC 23779 / DSM 785 / 114-95)</name>
    <dbReference type="NCBI Taxonomy" id="316274"/>
    <lineage>
        <taxon>Bacteria</taxon>
        <taxon>Bacillati</taxon>
        <taxon>Chloroflexota</taxon>
        <taxon>Chloroflexia</taxon>
        <taxon>Herpetosiphonales</taxon>
        <taxon>Herpetosiphonaceae</taxon>
        <taxon>Herpetosiphon</taxon>
    </lineage>
</organism>
<dbReference type="BioCyc" id="HAUR316274:GHYA-1451-MONOMER"/>
<dbReference type="HOGENOM" id="CLU_1728850_0_0_0"/>
<keyword evidence="1" id="KW-0472">Membrane</keyword>
<gene>
    <name evidence="2" type="ordered locus">Haur_1429</name>
</gene>
<evidence type="ECO:0000313" key="2">
    <source>
        <dbReference type="EMBL" id="ABX04073.1"/>
    </source>
</evidence>
<reference evidence="2 3" key="1">
    <citation type="journal article" date="2011" name="Stand. Genomic Sci.">
        <title>Complete genome sequence of the filamentous gliding predatory bacterium Herpetosiphon aurantiacus type strain (114-95(T)).</title>
        <authorList>
            <person name="Kiss H."/>
            <person name="Nett M."/>
            <person name="Domin N."/>
            <person name="Martin K."/>
            <person name="Maresca J.A."/>
            <person name="Copeland A."/>
            <person name="Lapidus A."/>
            <person name="Lucas S."/>
            <person name="Berry K.W."/>
            <person name="Glavina Del Rio T."/>
            <person name="Dalin E."/>
            <person name="Tice H."/>
            <person name="Pitluck S."/>
            <person name="Richardson P."/>
            <person name="Bruce D."/>
            <person name="Goodwin L."/>
            <person name="Han C."/>
            <person name="Detter J.C."/>
            <person name="Schmutz J."/>
            <person name="Brettin T."/>
            <person name="Land M."/>
            <person name="Hauser L."/>
            <person name="Kyrpides N.C."/>
            <person name="Ivanova N."/>
            <person name="Goker M."/>
            <person name="Woyke T."/>
            <person name="Klenk H.P."/>
            <person name="Bryant D.A."/>
        </authorList>
    </citation>
    <scope>NUCLEOTIDE SEQUENCE [LARGE SCALE GENOMIC DNA]</scope>
    <source>
        <strain evidence="3">ATCC 23779 / DSM 785 / 114-95</strain>
    </source>
</reference>
<keyword evidence="3" id="KW-1185">Reference proteome</keyword>
<dbReference type="STRING" id="316274.Haur_1429"/>
<accession>A9B3B0</accession>
<keyword evidence="1" id="KW-1133">Transmembrane helix</keyword>
<proteinExistence type="predicted"/>
<keyword evidence="1" id="KW-0812">Transmembrane</keyword>
<dbReference type="InParanoid" id="A9B3B0"/>
<protein>
    <submittedName>
        <fullName evidence="2">Uncharacterized protein</fullName>
    </submittedName>
</protein>
<dbReference type="Proteomes" id="UP000000787">
    <property type="component" value="Chromosome"/>
</dbReference>
<dbReference type="EMBL" id="CP000875">
    <property type="protein sequence ID" value="ABX04073.1"/>
    <property type="molecule type" value="Genomic_DNA"/>
</dbReference>
<evidence type="ECO:0000313" key="3">
    <source>
        <dbReference type="Proteomes" id="UP000000787"/>
    </source>
</evidence>
<evidence type="ECO:0000256" key="1">
    <source>
        <dbReference type="SAM" id="Phobius"/>
    </source>
</evidence>
<sequence>MHVRLWNRLRRFSLTDLYALMIIIFIVWQFGSMAFYQIFGVETFIDWQPIPLYPPHVEPVVRSETPTEQSLRFTTADSVEDIVEWYDNEFNPKTRRQYDRVVEDQTPVALRIKYQFCTGMAITLNVTSDQTIKEVSLVQHKYSPRDGFCSP</sequence>
<dbReference type="AlphaFoldDB" id="A9B3B0"/>
<dbReference type="KEGG" id="hau:Haur_1429"/>
<name>A9B3B0_HERA2</name>
<feature type="transmembrane region" description="Helical" evidence="1">
    <location>
        <begin position="12"/>
        <end position="31"/>
    </location>
</feature>